<gene>
    <name evidence="1" type="ORF">QE152_g16950</name>
</gene>
<accession>A0AAW1L6A9</accession>
<keyword evidence="2" id="KW-1185">Reference proteome</keyword>
<evidence type="ECO:0000313" key="1">
    <source>
        <dbReference type="EMBL" id="KAK9728971.1"/>
    </source>
</evidence>
<sequence length="110" mass="12207">MIGKTRVDDGDVTQISIYVGGYIINQRNLRVMIGKTRVDDGDVTQISIYVGGYIINQRLLAKVISVAQNSKSLSIDLILSSLDTASQEFLTNIATPPCLKLVRVKHEDKW</sequence>
<protein>
    <submittedName>
        <fullName evidence="1">Uncharacterized protein</fullName>
    </submittedName>
</protein>
<comment type="caution">
    <text evidence="1">The sequence shown here is derived from an EMBL/GenBank/DDBJ whole genome shotgun (WGS) entry which is preliminary data.</text>
</comment>
<name>A0AAW1L6A9_POPJA</name>
<dbReference type="Proteomes" id="UP001458880">
    <property type="component" value="Unassembled WGS sequence"/>
</dbReference>
<reference evidence="1 2" key="1">
    <citation type="journal article" date="2024" name="BMC Genomics">
        <title>De novo assembly and annotation of Popillia japonica's genome with initial clues to its potential as an invasive pest.</title>
        <authorList>
            <person name="Cucini C."/>
            <person name="Boschi S."/>
            <person name="Funari R."/>
            <person name="Cardaioli E."/>
            <person name="Iannotti N."/>
            <person name="Marturano G."/>
            <person name="Paoli F."/>
            <person name="Bruttini M."/>
            <person name="Carapelli A."/>
            <person name="Frati F."/>
            <person name="Nardi F."/>
        </authorList>
    </citation>
    <scope>NUCLEOTIDE SEQUENCE [LARGE SCALE GENOMIC DNA]</scope>
    <source>
        <strain evidence="1">DMR45628</strain>
    </source>
</reference>
<proteinExistence type="predicted"/>
<evidence type="ECO:0000313" key="2">
    <source>
        <dbReference type="Proteomes" id="UP001458880"/>
    </source>
</evidence>
<dbReference type="EMBL" id="JASPKY010000165">
    <property type="protein sequence ID" value="KAK9728971.1"/>
    <property type="molecule type" value="Genomic_DNA"/>
</dbReference>
<organism evidence="1 2">
    <name type="scientific">Popillia japonica</name>
    <name type="common">Japanese beetle</name>
    <dbReference type="NCBI Taxonomy" id="7064"/>
    <lineage>
        <taxon>Eukaryota</taxon>
        <taxon>Metazoa</taxon>
        <taxon>Ecdysozoa</taxon>
        <taxon>Arthropoda</taxon>
        <taxon>Hexapoda</taxon>
        <taxon>Insecta</taxon>
        <taxon>Pterygota</taxon>
        <taxon>Neoptera</taxon>
        <taxon>Endopterygota</taxon>
        <taxon>Coleoptera</taxon>
        <taxon>Polyphaga</taxon>
        <taxon>Scarabaeiformia</taxon>
        <taxon>Scarabaeidae</taxon>
        <taxon>Rutelinae</taxon>
        <taxon>Popillia</taxon>
    </lineage>
</organism>
<dbReference type="AlphaFoldDB" id="A0AAW1L6A9"/>